<comment type="caution">
    <text evidence="1">The sequence shown here is derived from an EMBL/GenBank/DDBJ whole genome shotgun (WGS) entry which is preliminary data.</text>
</comment>
<dbReference type="Proteomes" id="UP000290289">
    <property type="component" value="Chromosome 16"/>
</dbReference>
<evidence type="ECO:0000313" key="2">
    <source>
        <dbReference type="Proteomes" id="UP000290289"/>
    </source>
</evidence>
<sequence length="170" mass="19818">MTLLWLRCVGKKKEKTLFTIENFPIDVTLPEPSHPERPCTRIHPQYLDLGLKFSIEMFCFNPSLYNLTFTSYHIITFFDLLNKWYGENFRLQVFHMLYTMWRSSGTINSFNLGPGAYIANLTRNDNDWYKDVLVVVETGRAISLGLVWNTPSINLQFDNNGKNYGLCSRS</sequence>
<proteinExistence type="predicted"/>
<dbReference type="EMBL" id="RDQH01000342">
    <property type="protein sequence ID" value="RXH71355.1"/>
    <property type="molecule type" value="Genomic_DNA"/>
</dbReference>
<dbReference type="AlphaFoldDB" id="A0A498HP82"/>
<evidence type="ECO:0000313" key="1">
    <source>
        <dbReference type="EMBL" id="RXH71355.1"/>
    </source>
</evidence>
<reference evidence="1 2" key="1">
    <citation type="submission" date="2018-10" db="EMBL/GenBank/DDBJ databases">
        <title>A high-quality apple genome assembly.</title>
        <authorList>
            <person name="Hu J."/>
        </authorList>
    </citation>
    <scope>NUCLEOTIDE SEQUENCE [LARGE SCALE GENOMIC DNA]</scope>
    <source>
        <strain evidence="2">cv. HFTH1</strain>
        <tissue evidence="1">Young leaf</tissue>
    </source>
</reference>
<organism evidence="1 2">
    <name type="scientific">Malus domestica</name>
    <name type="common">Apple</name>
    <name type="synonym">Pyrus malus</name>
    <dbReference type="NCBI Taxonomy" id="3750"/>
    <lineage>
        <taxon>Eukaryota</taxon>
        <taxon>Viridiplantae</taxon>
        <taxon>Streptophyta</taxon>
        <taxon>Embryophyta</taxon>
        <taxon>Tracheophyta</taxon>
        <taxon>Spermatophyta</taxon>
        <taxon>Magnoliopsida</taxon>
        <taxon>eudicotyledons</taxon>
        <taxon>Gunneridae</taxon>
        <taxon>Pentapetalae</taxon>
        <taxon>rosids</taxon>
        <taxon>fabids</taxon>
        <taxon>Rosales</taxon>
        <taxon>Rosaceae</taxon>
        <taxon>Amygdaloideae</taxon>
        <taxon>Maleae</taxon>
        <taxon>Malus</taxon>
    </lineage>
</organism>
<keyword evidence="2" id="KW-1185">Reference proteome</keyword>
<name>A0A498HP82_MALDO</name>
<accession>A0A498HP82</accession>
<gene>
    <name evidence="1" type="ORF">DVH24_018710</name>
</gene>
<protein>
    <submittedName>
        <fullName evidence="1">Uncharacterized protein</fullName>
    </submittedName>
</protein>